<evidence type="ECO:0008006" key="4">
    <source>
        <dbReference type="Google" id="ProtNLM"/>
    </source>
</evidence>
<accession>A0A285NW45</accession>
<keyword evidence="3" id="KW-1185">Reference proteome</keyword>
<proteinExistence type="predicted"/>
<organism evidence="2 3">
    <name type="scientific">Hydrogenobacter hydrogenophilus</name>
    <dbReference type="NCBI Taxonomy" id="35835"/>
    <lineage>
        <taxon>Bacteria</taxon>
        <taxon>Pseudomonadati</taxon>
        <taxon>Aquificota</taxon>
        <taxon>Aquificia</taxon>
        <taxon>Aquificales</taxon>
        <taxon>Aquificaceae</taxon>
        <taxon>Hydrogenobacter</taxon>
    </lineage>
</organism>
<feature type="transmembrane region" description="Helical" evidence="1">
    <location>
        <begin position="6"/>
        <end position="25"/>
    </location>
</feature>
<keyword evidence="1" id="KW-0812">Transmembrane</keyword>
<feature type="transmembrane region" description="Helical" evidence="1">
    <location>
        <begin position="106"/>
        <end position="127"/>
    </location>
</feature>
<reference evidence="3" key="1">
    <citation type="submission" date="2017-09" db="EMBL/GenBank/DDBJ databases">
        <authorList>
            <person name="Varghese N."/>
            <person name="Submissions S."/>
        </authorList>
    </citation>
    <scope>NUCLEOTIDE SEQUENCE [LARGE SCALE GENOMIC DNA]</scope>
    <source>
        <strain evidence="3">DSM 2913</strain>
    </source>
</reference>
<evidence type="ECO:0000313" key="3">
    <source>
        <dbReference type="Proteomes" id="UP000218627"/>
    </source>
</evidence>
<feature type="transmembrane region" description="Helical" evidence="1">
    <location>
        <begin position="37"/>
        <end position="59"/>
    </location>
</feature>
<dbReference type="Proteomes" id="UP000218627">
    <property type="component" value="Unassembled WGS sequence"/>
</dbReference>
<dbReference type="AlphaFoldDB" id="A0A285NW45"/>
<keyword evidence="1" id="KW-0472">Membrane</keyword>
<feature type="transmembrane region" description="Helical" evidence="1">
    <location>
        <begin position="79"/>
        <end position="97"/>
    </location>
</feature>
<keyword evidence="1" id="KW-1133">Transmembrane helix</keyword>
<evidence type="ECO:0000256" key="1">
    <source>
        <dbReference type="SAM" id="Phobius"/>
    </source>
</evidence>
<dbReference type="EMBL" id="OBEN01000003">
    <property type="protein sequence ID" value="SNZ13685.1"/>
    <property type="molecule type" value="Genomic_DNA"/>
</dbReference>
<name>A0A285NW45_9AQUI</name>
<dbReference type="OrthoDB" id="14749at2"/>
<dbReference type="RefSeq" id="WP_096601534.1">
    <property type="nucleotide sequence ID" value="NZ_OBEN01000003.1"/>
</dbReference>
<evidence type="ECO:0000313" key="2">
    <source>
        <dbReference type="EMBL" id="SNZ13685.1"/>
    </source>
</evidence>
<gene>
    <name evidence="2" type="ORF">SAMN06265353_0851</name>
</gene>
<protein>
    <recommendedName>
        <fullName evidence="4">Cytochrome b561 domain-containing protein</fullName>
    </recommendedName>
</protein>
<sequence>MILHPLFAYATVLLALVVFVLYTLSLSLLKNSQAFRYALVLHGFLIVVALLSVLAGFSVSAVPLVQSKAPFVWMFPHKWNGILLLLYTLFSFLFLWFKGESAGNKGLLVSVVGILIVLFQLFTGWMLRLVFFS</sequence>